<dbReference type="EMBL" id="JYDT01000203">
    <property type="protein sequence ID" value="KRY81825.1"/>
    <property type="molecule type" value="Genomic_DNA"/>
</dbReference>
<dbReference type="Proteomes" id="UP000054995">
    <property type="component" value="Unassembled WGS sequence"/>
</dbReference>
<keyword evidence="2" id="KW-1185">Reference proteome</keyword>
<accession>A0A0V1F7L2</accession>
<evidence type="ECO:0000313" key="1">
    <source>
        <dbReference type="EMBL" id="KRY81825.1"/>
    </source>
</evidence>
<reference evidence="1 2" key="1">
    <citation type="submission" date="2015-01" db="EMBL/GenBank/DDBJ databases">
        <title>Evolution of Trichinella species and genotypes.</title>
        <authorList>
            <person name="Korhonen P.K."/>
            <person name="Edoardo P."/>
            <person name="Giuseppe L.R."/>
            <person name="Gasser R.B."/>
        </authorList>
    </citation>
    <scope>NUCLEOTIDE SEQUENCE [LARGE SCALE GENOMIC DNA]</scope>
    <source>
        <strain evidence="1">ISS470</strain>
    </source>
</reference>
<name>A0A0V1F7L2_TRIPS</name>
<sequence>MDSVANFGNQQNRQFYTVSLFHRPIRVKNGGVAALDWLSTLVSRVIGAILNEQKRLFTLLAKINIYLKVVERDDFHEIKLSEYKFNLYSV</sequence>
<dbReference type="AlphaFoldDB" id="A0A0V1F7L2"/>
<comment type="caution">
    <text evidence="1">The sequence shown here is derived from an EMBL/GenBank/DDBJ whole genome shotgun (WGS) entry which is preliminary data.</text>
</comment>
<gene>
    <name evidence="1" type="ORF">T4D_9098</name>
</gene>
<proteinExistence type="predicted"/>
<protein>
    <submittedName>
        <fullName evidence="1">Uncharacterized protein</fullName>
    </submittedName>
</protein>
<evidence type="ECO:0000313" key="2">
    <source>
        <dbReference type="Proteomes" id="UP000054995"/>
    </source>
</evidence>
<organism evidence="1 2">
    <name type="scientific">Trichinella pseudospiralis</name>
    <name type="common">Parasitic roundworm</name>
    <dbReference type="NCBI Taxonomy" id="6337"/>
    <lineage>
        <taxon>Eukaryota</taxon>
        <taxon>Metazoa</taxon>
        <taxon>Ecdysozoa</taxon>
        <taxon>Nematoda</taxon>
        <taxon>Enoplea</taxon>
        <taxon>Dorylaimia</taxon>
        <taxon>Trichinellida</taxon>
        <taxon>Trichinellidae</taxon>
        <taxon>Trichinella</taxon>
    </lineage>
</organism>